<sequence>MSKSRIVYATKTRHSKKLALAMGKALNVQADNVADNPALEEVGLLFIVGGIYGGGSLPELLEFVKKLDKEKVKKAALVTSSATKKQGQDMIRKLLEEKGIPVAEELLSQGSFLFMKIGHPGKDDVKEAAEFAVRLSERVKE</sequence>
<evidence type="ECO:0000313" key="2">
    <source>
        <dbReference type="EMBL" id="SHO43004.1"/>
    </source>
</evidence>
<name>A0A1M7XWM4_9FIRM</name>
<dbReference type="SUPFAM" id="SSF52218">
    <property type="entry name" value="Flavoproteins"/>
    <property type="match status" value="1"/>
</dbReference>
<dbReference type="OrthoDB" id="1739094at2"/>
<dbReference type="InterPro" id="IPR029039">
    <property type="entry name" value="Flavoprotein-like_sf"/>
</dbReference>
<organism evidence="2 3">
    <name type="scientific">Anaerocolumna xylanovorans DSM 12503</name>
    <dbReference type="NCBI Taxonomy" id="1121345"/>
    <lineage>
        <taxon>Bacteria</taxon>
        <taxon>Bacillati</taxon>
        <taxon>Bacillota</taxon>
        <taxon>Clostridia</taxon>
        <taxon>Lachnospirales</taxon>
        <taxon>Lachnospiraceae</taxon>
        <taxon>Anaerocolumna</taxon>
    </lineage>
</organism>
<dbReference type="AlphaFoldDB" id="A0A1M7XWM4"/>
<dbReference type="Pfam" id="PF12724">
    <property type="entry name" value="Flavodoxin_5"/>
    <property type="match status" value="1"/>
</dbReference>
<dbReference type="Gene3D" id="3.40.50.360">
    <property type="match status" value="1"/>
</dbReference>
<accession>A0A1M7XWM4</accession>
<dbReference type="Proteomes" id="UP000184612">
    <property type="component" value="Unassembled WGS sequence"/>
</dbReference>
<dbReference type="STRING" id="1121345.SAMN02745217_00055"/>
<proteinExistence type="predicted"/>
<dbReference type="InterPro" id="IPR026816">
    <property type="entry name" value="Flavodoxin_dom"/>
</dbReference>
<gene>
    <name evidence="2" type="ORF">SAMN02745217_00055</name>
</gene>
<dbReference type="RefSeq" id="WP_073586822.1">
    <property type="nucleotide sequence ID" value="NZ_FRFD01000003.1"/>
</dbReference>
<keyword evidence="3" id="KW-1185">Reference proteome</keyword>
<reference evidence="2 3" key="1">
    <citation type="submission" date="2016-12" db="EMBL/GenBank/DDBJ databases">
        <authorList>
            <person name="Song W.-J."/>
            <person name="Kurnit D.M."/>
        </authorList>
    </citation>
    <scope>NUCLEOTIDE SEQUENCE [LARGE SCALE GENOMIC DNA]</scope>
    <source>
        <strain evidence="2 3">DSM 12503</strain>
    </source>
</reference>
<evidence type="ECO:0000259" key="1">
    <source>
        <dbReference type="Pfam" id="PF12724"/>
    </source>
</evidence>
<feature type="domain" description="Flavodoxin" evidence="1">
    <location>
        <begin position="6"/>
        <end position="98"/>
    </location>
</feature>
<dbReference type="EMBL" id="FRFD01000003">
    <property type="protein sequence ID" value="SHO43004.1"/>
    <property type="molecule type" value="Genomic_DNA"/>
</dbReference>
<protein>
    <submittedName>
        <fullName evidence="2">Flavodoxin domain-containing protein</fullName>
    </submittedName>
</protein>
<evidence type="ECO:0000313" key="3">
    <source>
        <dbReference type="Proteomes" id="UP000184612"/>
    </source>
</evidence>